<feature type="site" description="Important for channel permeability" evidence="7">
    <location>
        <position position="264"/>
    </location>
</feature>
<protein>
    <submittedName>
        <fullName evidence="9">Urea transporter</fullName>
    </submittedName>
</protein>
<dbReference type="PIRSF" id="PIRSF016502">
    <property type="entry name" value="Urea_transporter"/>
    <property type="match status" value="1"/>
</dbReference>
<feature type="transmembrane region" description="Helical" evidence="8">
    <location>
        <begin position="119"/>
        <end position="138"/>
    </location>
</feature>
<evidence type="ECO:0000256" key="1">
    <source>
        <dbReference type="ARBA" id="ARBA00004651"/>
    </source>
</evidence>
<dbReference type="RefSeq" id="WP_073085549.1">
    <property type="nucleotide sequence ID" value="NZ_FRBL01000009.1"/>
</dbReference>
<sequence>MLKKFLQPIAAVPRGVGQIMLQGNVWTGLLFLIGIFYDSVTMGVGALLATAIGTGVAVLLKYPPEEIAQGLYGFSAALVGVALTFYFEAQPVIWVALVIGSALAAIFQHALIKRNIPGFTLPFIVITWVFLFLFRHLYMVPPSSEVTATLPVYQDFTVSTHGFGEVIFQGSMTAGLLFFLGVFVSSPISALYGMAASVVGAYISMQFAEPMDDVHMGLFSFNAVLCAITFAGNRKRDGLYVLVSVVLAVLIDVGMLMLDMTVLTFPFVLASWLTLLIKKIFDKK</sequence>
<organism evidence="9 10">
    <name type="scientific">Chitinophaga jiangningensis</name>
    <dbReference type="NCBI Taxonomy" id="1419482"/>
    <lineage>
        <taxon>Bacteria</taxon>
        <taxon>Pseudomonadati</taxon>
        <taxon>Bacteroidota</taxon>
        <taxon>Chitinophagia</taxon>
        <taxon>Chitinophagales</taxon>
        <taxon>Chitinophagaceae</taxon>
        <taxon>Chitinophaga</taxon>
    </lineage>
</organism>
<evidence type="ECO:0000256" key="6">
    <source>
        <dbReference type="ARBA" id="ARBA00023136"/>
    </source>
</evidence>
<evidence type="ECO:0000313" key="9">
    <source>
        <dbReference type="EMBL" id="SHM59319.1"/>
    </source>
</evidence>
<dbReference type="GO" id="GO:0015204">
    <property type="term" value="F:urea transmembrane transporter activity"/>
    <property type="evidence" value="ECO:0007669"/>
    <property type="project" value="InterPro"/>
</dbReference>
<accession>A0A1M7K212</accession>
<name>A0A1M7K212_9BACT</name>
<feature type="transmembrane region" description="Helical" evidence="8">
    <location>
        <begin position="214"/>
        <end position="232"/>
    </location>
</feature>
<dbReference type="InterPro" id="IPR004937">
    <property type="entry name" value="Urea_transporter"/>
</dbReference>
<proteinExistence type="inferred from homology"/>
<dbReference type="AlphaFoldDB" id="A0A1M7K212"/>
<evidence type="ECO:0000256" key="5">
    <source>
        <dbReference type="ARBA" id="ARBA00022989"/>
    </source>
</evidence>
<evidence type="ECO:0000256" key="4">
    <source>
        <dbReference type="ARBA" id="ARBA00022692"/>
    </source>
</evidence>
<dbReference type="OrthoDB" id="279428at2"/>
<gene>
    <name evidence="9" type="ORF">SAMN05444266_109117</name>
</gene>
<dbReference type="PANTHER" id="PTHR10464:SF4">
    <property type="entry name" value="UREA TRANSPORTER"/>
    <property type="match status" value="1"/>
</dbReference>
<dbReference type="PANTHER" id="PTHR10464">
    <property type="entry name" value="UREA TRANSPORTER"/>
    <property type="match status" value="1"/>
</dbReference>
<dbReference type="STRING" id="1419482.SAMN05444266_109117"/>
<dbReference type="Gene3D" id="1.10.3430.10">
    <property type="entry name" value="Ammonium transporter AmtB like domains"/>
    <property type="match status" value="1"/>
</dbReference>
<dbReference type="Proteomes" id="UP000184420">
    <property type="component" value="Unassembled WGS sequence"/>
</dbReference>
<feature type="transmembrane region" description="Helical" evidence="8">
    <location>
        <begin position="263"/>
        <end position="281"/>
    </location>
</feature>
<feature type="transmembrane region" description="Helical" evidence="8">
    <location>
        <begin position="93"/>
        <end position="112"/>
    </location>
</feature>
<keyword evidence="10" id="KW-1185">Reference proteome</keyword>
<evidence type="ECO:0000313" key="10">
    <source>
        <dbReference type="Proteomes" id="UP000184420"/>
    </source>
</evidence>
<keyword evidence="4 8" id="KW-0812">Transmembrane</keyword>
<reference evidence="9 10" key="1">
    <citation type="submission" date="2016-11" db="EMBL/GenBank/DDBJ databases">
        <authorList>
            <person name="Jaros S."/>
            <person name="Januszkiewicz K."/>
            <person name="Wedrychowicz H."/>
        </authorList>
    </citation>
    <scope>NUCLEOTIDE SEQUENCE [LARGE SCALE GENOMIC DNA]</scope>
    <source>
        <strain evidence="9 10">DSM 27406</strain>
    </source>
</reference>
<dbReference type="EMBL" id="FRBL01000009">
    <property type="protein sequence ID" value="SHM59319.1"/>
    <property type="molecule type" value="Genomic_DNA"/>
</dbReference>
<keyword evidence="3" id="KW-1003">Cell membrane</keyword>
<comment type="subcellular location">
    <subcellularLocation>
        <location evidence="1">Cell membrane</location>
        <topology evidence="1">Multi-pass membrane protein</topology>
    </subcellularLocation>
</comment>
<comment type="similarity">
    <text evidence="2">Belongs to the urea transporter family.</text>
</comment>
<feature type="transmembrane region" description="Helical" evidence="8">
    <location>
        <begin position="67"/>
        <end position="87"/>
    </location>
</feature>
<evidence type="ECO:0000256" key="8">
    <source>
        <dbReference type="SAM" id="Phobius"/>
    </source>
</evidence>
<keyword evidence="5 8" id="KW-1133">Transmembrane helix</keyword>
<evidence type="ECO:0000256" key="2">
    <source>
        <dbReference type="ARBA" id="ARBA00005914"/>
    </source>
</evidence>
<dbReference type="InterPro" id="IPR029020">
    <property type="entry name" value="Ammonium/urea_transptr"/>
</dbReference>
<feature type="transmembrane region" description="Helical" evidence="8">
    <location>
        <begin position="239"/>
        <end position="257"/>
    </location>
</feature>
<keyword evidence="6 8" id="KW-0472">Membrane</keyword>
<dbReference type="GO" id="GO:0005886">
    <property type="term" value="C:plasma membrane"/>
    <property type="evidence" value="ECO:0007669"/>
    <property type="project" value="UniProtKB-SubCell"/>
</dbReference>
<dbReference type="Pfam" id="PF03253">
    <property type="entry name" value="UT"/>
    <property type="match status" value="1"/>
</dbReference>
<evidence type="ECO:0000256" key="7">
    <source>
        <dbReference type="PIRSR" id="PIRSR016502-1"/>
    </source>
</evidence>
<evidence type="ECO:0000256" key="3">
    <source>
        <dbReference type="ARBA" id="ARBA00022475"/>
    </source>
</evidence>